<evidence type="ECO:0000256" key="1">
    <source>
        <dbReference type="ARBA" id="ARBA00022679"/>
    </source>
</evidence>
<dbReference type="EMBL" id="JAULRT010000060">
    <property type="protein sequence ID" value="MDO3383232.1"/>
    <property type="molecule type" value="Genomic_DNA"/>
</dbReference>
<dbReference type="RefSeq" id="WP_302714001.1">
    <property type="nucleotide sequence ID" value="NZ_JAULRT010000060.1"/>
</dbReference>
<organism evidence="4 5">
    <name type="scientific">Gilvimarinus algae</name>
    <dbReference type="NCBI Taxonomy" id="3058037"/>
    <lineage>
        <taxon>Bacteria</taxon>
        <taxon>Pseudomonadati</taxon>
        <taxon>Pseudomonadota</taxon>
        <taxon>Gammaproteobacteria</taxon>
        <taxon>Cellvibrionales</taxon>
        <taxon>Cellvibrionaceae</taxon>
        <taxon>Gilvimarinus</taxon>
    </lineage>
</organism>
<dbReference type="InterPro" id="IPR029044">
    <property type="entry name" value="Nucleotide-diphossugar_trans"/>
</dbReference>
<evidence type="ECO:0000256" key="3">
    <source>
        <dbReference type="ARBA" id="ARBA00022985"/>
    </source>
</evidence>
<protein>
    <submittedName>
        <fullName evidence="4">3-deoxy-manno-octulosonate cytidylyltransferase</fullName>
    </submittedName>
</protein>
<keyword evidence="3" id="KW-0448">Lipopolysaccharide biosynthesis</keyword>
<dbReference type="InterPro" id="IPR003329">
    <property type="entry name" value="Cytidylyl_trans"/>
</dbReference>
<dbReference type="Gene3D" id="3.90.550.10">
    <property type="entry name" value="Spore Coat Polysaccharide Biosynthesis Protein SpsA, Chain A"/>
    <property type="match status" value="1"/>
</dbReference>
<evidence type="ECO:0000256" key="2">
    <source>
        <dbReference type="ARBA" id="ARBA00022695"/>
    </source>
</evidence>
<keyword evidence="1" id="KW-0808">Transferase</keyword>
<dbReference type="PANTHER" id="PTHR42866:SF2">
    <property type="entry name" value="3-DEOXY-MANNO-OCTULOSONATE CYTIDYLYLTRANSFERASE, MITOCHONDRIAL"/>
    <property type="match status" value="1"/>
</dbReference>
<dbReference type="GO" id="GO:0016779">
    <property type="term" value="F:nucleotidyltransferase activity"/>
    <property type="evidence" value="ECO:0007669"/>
    <property type="project" value="UniProtKB-KW"/>
</dbReference>
<evidence type="ECO:0000313" key="4">
    <source>
        <dbReference type="EMBL" id="MDO3383232.1"/>
    </source>
</evidence>
<dbReference type="InterPro" id="IPR004528">
    <property type="entry name" value="KdsB"/>
</dbReference>
<dbReference type="Proteomes" id="UP001168380">
    <property type="component" value="Unassembled WGS sequence"/>
</dbReference>
<dbReference type="SUPFAM" id="SSF53448">
    <property type="entry name" value="Nucleotide-diphospho-sugar transferases"/>
    <property type="match status" value="1"/>
</dbReference>
<dbReference type="NCBIfam" id="NF009905">
    <property type="entry name" value="PRK13368.1"/>
    <property type="match status" value="1"/>
</dbReference>
<reference evidence="4" key="1">
    <citation type="submission" date="2023-07" db="EMBL/GenBank/DDBJ databases">
        <title>Gilvimarinus algae sp. nov., isolated from the surface of Kelp.</title>
        <authorList>
            <person name="Sun Y.Y."/>
            <person name="Gong Y."/>
            <person name="Du Z.J."/>
        </authorList>
    </citation>
    <scope>NUCLEOTIDE SEQUENCE</scope>
    <source>
        <strain evidence="4">SDUM040014</strain>
    </source>
</reference>
<keyword evidence="5" id="KW-1185">Reference proteome</keyword>
<name>A0ABT8TLJ4_9GAMM</name>
<evidence type="ECO:0000313" key="5">
    <source>
        <dbReference type="Proteomes" id="UP001168380"/>
    </source>
</evidence>
<gene>
    <name evidence="4" type="ORF">QWI16_13710</name>
</gene>
<keyword evidence="2 4" id="KW-0548">Nucleotidyltransferase</keyword>
<comment type="caution">
    <text evidence="4">The sequence shown here is derived from an EMBL/GenBank/DDBJ whole genome shotgun (WGS) entry which is preliminary data.</text>
</comment>
<dbReference type="CDD" id="cd02517">
    <property type="entry name" value="CMP-KDO-Synthetase"/>
    <property type="match status" value="1"/>
</dbReference>
<accession>A0ABT8TLJ4</accession>
<dbReference type="Pfam" id="PF02348">
    <property type="entry name" value="CTP_transf_3"/>
    <property type="match status" value="1"/>
</dbReference>
<dbReference type="PANTHER" id="PTHR42866">
    <property type="entry name" value="3-DEOXY-MANNO-OCTULOSONATE CYTIDYLYLTRANSFERASE"/>
    <property type="match status" value="1"/>
</dbReference>
<sequence length="251" mass="27869">MRTVVLIPARYSSSRYPGKPLVKLLGKPMILWVAELACRAVSKSDVFVATDDDRIADAVTSAGFGVVMTSNTCLTGTDRLAEAAQEIDADIFINVQGDEPLASADDILKIAKYKMQHMNVVVNGFSYVDKNEDPASVNIPKVVTTEDNKLVYMSRAALPAHKDEKCAPKRFKKQVCIYAFTKSELNRFYNFGRKSELEASEDIEILRFLELGSDIHMIETQSGSLAVDTPEDVAKVETAMRDKGYTESWLQ</sequence>
<proteinExistence type="predicted"/>
<dbReference type="NCBIfam" id="NF003952">
    <property type="entry name" value="PRK05450.1-5"/>
    <property type="match status" value="1"/>
</dbReference>